<organism evidence="1 2">
    <name type="scientific">Avena sativa</name>
    <name type="common">Oat</name>
    <dbReference type="NCBI Taxonomy" id="4498"/>
    <lineage>
        <taxon>Eukaryota</taxon>
        <taxon>Viridiplantae</taxon>
        <taxon>Streptophyta</taxon>
        <taxon>Embryophyta</taxon>
        <taxon>Tracheophyta</taxon>
        <taxon>Spermatophyta</taxon>
        <taxon>Magnoliopsida</taxon>
        <taxon>Liliopsida</taxon>
        <taxon>Poales</taxon>
        <taxon>Poaceae</taxon>
        <taxon>BOP clade</taxon>
        <taxon>Pooideae</taxon>
        <taxon>Poodae</taxon>
        <taxon>Poeae</taxon>
        <taxon>Poeae Chloroplast Group 1 (Aveneae type)</taxon>
        <taxon>Aveninae</taxon>
        <taxon>Avena</taxon>
    </lineage>
</organism>
<accession>A0ACD5WKG8</accession>
<reference evidence="1" key="1">
    <citation type="submission" date="2021-05" db="EMBL/GenBank/DDBJ databases">
        <authorList>
            <person name="Scholz U."/>
            <person name="Mascher M."/>
            <person name="Fiebig A."/>
        </authorList>
    </citation>
    <scope>NUCLEOTIDE SEQUENCE [LARGE SCALE GENOMIC DNA]</scope>
</reference>
<protein>
    <submittedName>
        <fullName evidence="1">Uncharacterized protein</fullName>
    </submittedName>
</protein>
<reference evidence="1" key="2">
    <citation type="submission" date="2025-09" db="UniProtKB">
        <authorList>
            <consortium name="EnsemblPlants"/>
        </authorList>
    </citation>
    <scope>IDENTIFICATION</scope>
</reference>
<dbReference type="EnsemblPlants" id="AVESA.00010b.r2.4AG0632420.1">
    <property type="protein sequence ID" value="AVESA.00010b.r2.4AG0632420.1.CDS"/>
    <property type="gene ID" value="AVESA.00010b.r2.4AG0632420"/>
</dbReference>
<name>A0ACD5WKG8_AVESA</name>
<sequence>MYLPDSKNGSRIVVATRQLALALSCTGEPYQVADLRQFSDGQSLCAFFSRVCGHNSYMAEFIWQLRRPGVMSVFRGGKEESHLIDEVDKEESHLIDEVYRGIVEMSKKIEESDFERHVWLDVTHELRLEDFSRRLLSSFQSDNIRASETAAVGEVDPMRVIEKCHEFLRGYNCLVVINGLDSIDHWNMIKENFLSEPIKSCILIITAEEKVARHSVDAEDRVFNNKDLEDLRMMELLMERYFRKECHLHIGVHRVTRFFSGRQLEAFEWREKYGLVGHQSEWSGLCDQLEGDPGVISVWGVAGVGKTTLVKHIYYTNIIGLSQYNLGTGVTKYSWVDVTYPFNLTDLSRSLLLDFHSDNLEAKETAAIGMMEGQDPAQECRNFMCRVKCFVVICGLRSIQDWDLIKEAFLSEPIEGCILVITNEASVARHCADDGDRVINVKGLEADAAFALFTKNLTSRKIKILSPREEELSKMILTKCGGHLKVIATIREYCQKERETEMALKSINDNFMGMLEKDPRFHNLKGLLCWMQNYFDACPDSLKPCIFYLSIFPSDHGFRQRRLLRRWIAEGYSRDKSSGSTAEEDGEMLYSKLVDLSIIQKKSPTSSSSSSSKKVEMYQVNGFFREYIVSRPMEDNLVFALEGNCTPNSEHTGKHLTIGRTWDRDEIVFKSLDLSRLRSLTVFGNWEPFLISDKMRLLRVLDLENTLGVTDNDLKQIGMVVPRLKFLSLRGCEKISHLPDSLGDMKQLQTLDVRGTQIIKLPYVVIKLENLQYVRAGMPLGDDVAEGITREPVTAREEEDQTSVQPPEASETATGEVVSGGCTSTCLQTSRVRWSSSKSSTDDSLGSSSWLSKLMQSFGLRCGNNYGVEVVAGVGTLTALRTIGVVNVSAAGKNGKAILKDLKKLTQLRKLGMSGINRKNWQELCCAISGYPHLESLSVRLDCTNNKKQKQDDLCSLGDISTPPKTLRSLKLYGGNLRVSPVWLKQLCNLRKAHVEDLELIMSGQEDIDSLIELPHPSAFRRLCVKPVRDCRLTYGWYSEYDLKDRPEGANELKAPVLKIDCSGYKIEIVFGPRIPEFVKVLVVHCSAAGSYLELSNLVYLERLEEVWLTGTHSDILLRKHLQKIVAEHENKPALRMRDELTQQSPELSPSAC</sequence>
<dbReference type="Proteomes" id="UP001732700">
    <property type="component" value="Chromosome 4A"/>
</dbReference>
<proteinExistence type="predicted"/>
<keyword evidence="2" id="KW-1185">Reference proteome</keyword>
<evidence type="ECO:0000313" key="2">
    <source>
        <dbReference type="Proteomes" id="UP001732700"/>
    </source>
</evidence>
<evidence type="ECO:0000313" key="1">
    <source>
        <dbReference type="EnsemblPlants" id="AVESA.00010b.r2.4AG0632420.1.CDS"/>
    </source>
</evidence>